<evidence type="ECO:0000256" key="1">
    <source>
        <dbReference type="SAM" id="SignalP"/>
    </source>
</evidence>
<dbReference type="RefSeq" id="WP_008602664.1">
    <property type="nucleotide sequence ID" value="NZ_AMRV01000007.1"/>
</dbReference>
<dbReference type="EMBL" id="AMRV01000007">
    <property type="protein sequence ID" value="EMD82400.1"/>
    <property type="molecule type" value="Genomic_DNA"/>
</dbReference>
<accession>M2SAL4</accession>
<keyword evidence="1" id="KW-0732">Signal</keyword>
<gene>
    <name evidence="3" type="ORF">C725_2121</name>
</gene>
<feature type="domain" description="ABC-type transport auxiliary lipoprotein component" evidence="2">
    <location>
        <begin position="36"/>
        <end position="190"/>
    </location>
</feature>
<sequence length="198" mass="20075">MKLGAPLILGAALLSTACGPLVQIGGNAEPPASLLTIASTAPPPAATRGDPVLIAMPSVPGKLQTLRVPVTTATNEIKYLGSAAWIEQPNRLFQRVLAAQFAAVTNRPAVDERTPDVVPSARLSGTLTEFGLDVSGGSEVVVAYDAVLTSSRGGFVGSRHFEARRPATQETGPAVAAALGEAANEVAASAAAWAAQGL</sequence>
<dbReference type="Pfam" id="PF03886">
    <property type="entry name" value="ABC_trans_aux"/>
    <property type="match status" value="1"/>
</dbReference>
<protein>
    <recommendedName>
        <fullName evidence="2">ABC-type transport auxiliary lipoprotein component domain-containing protein</fullName>
    </recommendedName>
</protein>
<dbReference type="OrthoDB" id="7391077at2"/>
<dbReference type="Gene3D" id="3.40.50.10610">
    <property type="entry name" value="ABC-type transport auxiliary lipoprotein component"/>
    <property type="match status" value="1"/>
</dbReference>
<dbReference type="InterPro" id="IPR005586">
    <property type="entry name" value="ABC_trans_aux"/>
</dbReference>
<proteinExistence type="predicted"/>
<name>M2SAL4_9SPHN</name>
<feature type="signal peptide" evidence="1">
    <location>
        <begin position="1"/>
        <end position="17"/>
    </location>
</feature>
<feature type="chain" id="PRO_5004025413" description="ABC-type transport auxiliary lipoprotein component domain-containing protein" evidence="1">
    <location>
        <begin position="18"/>
        <end position="198"/>
    </location>
</feature>
<dbReference type="PROSITE" id="PS51257">
    <property type="entry name" value="PROKAR_LIPOPROTEIN"/>
    <property type="match status" value="1"/>
</dbReference>
<reference evidence="3 4" key="1">
    <citation type="journal article" date="2013" name="Genome Announc.">
        <title>Draft Genome Sequence of Strain JLT2015T, Belonging to the Family Sphingomonadaceae of the Alphaproteobacteria.</title>
        <authorList>
            <person name="Tang K."/>
            <person name="Liu K."/>
            <person name="Li S."/>
            <person name="Jiao N."/>
        </authorList>
    </citation>
    <scope>NUCLEOTIDE SEQUENCE [LARGE SCALE GENOMIC DNA]</scope>
    <source>
        <strain evidence="3 4">JLT2015</strain>
    </source>
</reference>
<evidence type="ECO:0000313" key="3">
    <source>
        <dbReference type="EMBL" id="EMD82400.1"/>
    </source>
</evidence>
<evidence type="ECO:0000259" key="2">
    <source>
        <dbReference type="Pfam" id="PF03886"/>
    </source>
</evidence>
<keyword evidence="4" id="KW-1185">Reference proteome</keyword>
<organism evidence="3 4">
    <name type="scientific">Pacificimonas flava</name>
    <dbReference type="NCBI Taxonomy" id="1234595"/>
    <lineage>
        <taxon>Bacteria</taxon>
        <taxon>Pseudomonadati</taxon>
        <taxon>Pseudomonadota</taxon>
        <taxon>Alphaproteobacteria</taxon>
        <taxon>Sphingomonadales</taxon>
        <taxon>Sphingosinicellaceae</taxon>
        <taxon>Pacificimonas</taxon>
    </lineage>
</organism>
<comment type="caution">
    <text evidence="3">The sequence shown here is derived from an EMBL/GenBank/DDBJ whole genome shotgun (WGS) entry which is preliminary data.</text>
</comment>
<dbReference type="SUPFAM" id="SSF159594">
    <property type="entry name" value="XCC0632-like"/>
    <property type="match status" value="1"/>
</dbReference>
<dbReference type="AlphaFoldDB" id="M2SAL4"/>
<dbReference type="Proteomes" id="UP000011717">
    <property type="component" value="Unassembled WGS sequence"/>
</dbReference>
<evidence type="ECO:0000313" key="4">
    <source>
        <dbReference type="Proteomes" id="UP000011717"/>
    </source>
</evidence>